<gene>
    <name evidence="2" type="ORF">ATK36_3789</name>
</gene>
<accession>A0A2A9FB87</accession>
<dbReference type="Proteomes" id="UP000243542">
    <property type="component" value="Unassembled WGS sequence"/>
</dbReference>
<name>A0A2A9FB87_9PSEU</name>
<evidence type="ECO:0000313" key="3">
    <source>
        <dbReference type="Proteomes" id="UP000243542"/>
    </source>
</evidence>
<proteinExistence type="predicted"/>
<comment type="caution">
    <text evidence="2">The sequence shown here is derived from an EMBL/GenBank/DDBJ whole genome shotgun (WGS) entry which is preliminary data.</text>
</comment>
<evidence type="ECO:0000256" key="1">
    <source>
        <dbReference type="SAM" id="MobiDB-lite"/>
    </source>
</evidence>
<keyword evidence="3" id="KW-1185">Reference proteome</keyword>
<feature type="region of interest" description="Disordered" evidence="1">
    <location>
        <begin position="46"/>
        <end position="66"/>
    </location>
</feature>
<protein>
    <submittedName>
        <fullName evidence="2">Uncharacterized protein</fullName>
    </submittedName>
</protein>
<dbReference type="RefSeq" id="WP_098512724.1">
    <property type="nucleotide sequence ID" value="NZ_JBIAKZ010000072.1"/>
</dbReference>
<feature type="compositionally biased region" description="Low complexity" evidence="1">
    <location>
        <begin position="56"/>
        <end position="66"/>
    </location>
</feature>
<dbReference type="AlphaFoldDB" id="A0A2A9FB87"/>
<evidence type="ECO:0000313" key="2">
    <source>
        <dbReference type="EMBL" id="PFG48687.1"/>
    </source>
</evidence>
<organism evidence="2 3">
    <name type="scientific">Amycolatopsis sulphurea</name>
    <dbReference type="NCBI Taxonomy" id="76022"/>
    <lineage>
        <taxon>Bacteria</taxon>
        <taxon>Bacillati</taxon>
        <taxon>Actinomycetota</taxon>
        <taxon>Actinomycetes</taxon>
        <taxon>Pseudonocardiales</taxon>
        <taxon>Pseudonocardiaceae</taxon>
        <taxon>Amycolatopsis</taxon>
    </lineage>
</organism>
<sequence length="66" mass="7039">MDGWSGAGDGAELEYGGYYRQHALWARRTADLQTKMIGLFDKLAEHGEPRPADMRGVAAADDGAGG</sequence>
<dbReference type="EMBL" id="PDJK01000002">
    <property type="protein sequence ID" value="PFG48687.1"/>
    <property type="molecule type" value="Genomic_DNA"/>
</dbReference>
<reference evidence="2 3" key="1">
    <citation type="submission" date="2017-10" db="EMBL/GenBank/DDBJ databases">
        <title>Sequencing the genomes of 1000 actinobacteria strains.</title>
        <authorList>
            <person name="Klenk H.-P."/>
        </authorList>
    </citation>
    <scope>NUCLEOTIDE SEQUENCE [LARGE SCALE GENOMIC DNA]</scope>
    <source>
        <strain evidence="2 3">DSM 46092</strain>
    </source>
</reference>